<comment type="catalytic activity">
    <reaction evidence="3">
        <text>D-mannitol 1-phosphate + NAD(+) = beta-D-fructose 6-phosphate + NADH + H(+)</text>
        <dbReference type="Rhea" id="RHEA:19661"/>
        <dbReference type="ChEBI" id="CHEBI:15378"/>
        <dbReference type="ChEBI" id="CHEBI:57540"/>
        <dbReference type="ChEBI" id="CHEBI:57634"/>
        <dbReference type="ChEBI" id="CHEBI:57945"/>
        <dbReference type="ChEBI" id="CHEBI:61381"/>
        <dbReference type="EC" id="1.1.1.17"/>
    </reaction>
</comment>
<dbReference type="InterPro" id="IPR013131">
    <property type="entry name" value="Mannitol_DH_N"/>
</dbReference>
<dbReference type="GO" id="GO:0008926">
    <property type="term" value="F:mannitol-1-phosphate 5-dehydrogenase activity"/>
    <property type="evidence" value="ECO:0007669"/>
    <property type="project" value="UniProtKB-EC"/>
</dbReference>
<evidence type="ECO:0000256" key="2">
    <source>
        <dbReference type="ARBA" id="ARBA00023027"/>
    </source>
</evidence>
<dbReference type="SUPFAM" id="SSF51735">
    <property type="entry name" value="NAD(P)-binding Rossmann-fold domains"/>
    <property type="match status" value="1"/>
</dbReference>
<dbReference type="EC" id="1.1.1.58" evidence="6"/>
<dbReference type="Pfam" id="PF08125">
    <property type="entry name" value="Mannitol_dh_C"/>
    <property type="match status" value="1"/>
</dbReference>
<keyword evidence="1 6" id="KW-0560">Oxidoreductase</keyword>
<evidence type="ECO:0000256" key="3">
    <source>
        <dbReference type="ARBA" id="ARBA00048615"/>
    </source>
</evidence>
<proteinExistence type="predicted"/>
<feature type="domain" description="Mannitol dehydrogenase C-terminal" evidence="5">
    <location>
        <begin position="269"/>
        <end position="471"/>
    </location>
</feature>
<feature type="domain" description="Mannitol dehydrogenase N-terminal" evidence="4">
    <location>
        <begin position="16"/>
        <end position="251"/>
    </location>
</feature>
<accession>A0A346B092</accession>
<keyword evidence="7" id="KW-1185">Reference proteome</keyword>
<dbReference type="OrthoDB" id="9768714at2"/>
<dbReference type="InterPro" id="IPR013328">
    <property type="entry name" value="6PGD_dom2"/>
</dbReference>
<organism evidence="6 7">
    <name type="scientific">Megasphaera stantonii</name>
    <dbReference type="NCBI Taxonomy" id="2144175"/>
    <lineage>
        <taxon>Bacteria</taxon>
        <taxon>Bacillati</taxon>
        <taxon>Bacillota</taxon>
        <taxon>Negativicutes</taxon>
        <taxon>Veillonellales</taxon>
        <taxon>Veillonellaceae</taxon>
        <taxon>Megasphaera</taxon>
    </lineage>
</organism>
<sequence length="487" mass="53997">MKNVSELYTRPSRPIKILQFGEGVFLRAFADYAVDIANEENNFNGNIAVILPRSGKTDRFAKQNNIYTVCLRGQQDGQVYKENRVITSIDSVISARDEYDAFMALAHEDALEFVISNTTDAGIAYNEADQFSDCPPSTFPAKLTKFLYERYTYYQGDIQKGLVMVPTELNDDNGQLLKSCVLQYAALWNLDDAFTAWLASACRFVDTLVDRIVAGYPAGNIDAIQEELGYEDALLDQAEPFSLWVIGDPSLADKFTIGSDKFHVEFTDNIQAFKEQKVRILNGAHTSMVLGAYLSGLDYVGQCMADPVVRRSLDQTVFGEIVPTVDLPREKAEAFAKAVYERFENPFVNHALLAISLNSISKWKGRILPTFKDSVAATGKLPKWLTYSLAALLAFYRSTEEGDGCLIGARAAGNTYEIHDDAEKLAFIKENAAKATAEYVRAVMSRSDFWGEDLTAIAGFADAVTAHIDRMAEVGVKAHIEELGRDA</sequence>
<dbReference type="NCBIfam" id="NF002969">
    <property type="entry name" value="PRK03643.1"/>
    <property type="match status" value="1"/>
</dbReference>
<dbReference type="GO" id="GO:0019592">
    <property type="term" value="P:mannitol catabolic process"/>
    <property type="evidence" value="ECO:0007669"/>
    <property type="project" value="TreeGrafter"/>
</dbReference>
<dbReference type="Pfam" id="PF01232">
    <property type="entry name" value="Mannitol_dh"/>
    <property type="match status" value="1"/>
</dbReference>
<dbReference type="InterPro" id="IPR036291">
    <property type="entry name" value="NAD(P)-bd_dom_sf"/>
</dbReference>
<dbReference type="InterPro" id="IPR008927">
    <property type="entry name" value="6-PGluconate_DH-like_C_sf"/>
</dbReference>
<dbReference type="Gene3D" id="3.40.50.720">
    <property type="entry name" value="NAD(P)-binding Rossmann-like Domain"/>
    <property type="match status" value="1"/>
</dbReference>
<gene>
    <name evidence="6" type="ORF">DKB62_08135</name>
</gene>
<evidence type="ECO:0000256" key="1">
    <source>
        <dbReference type="ARBA" id="ARBA00023002"/>
    </source>
</evidence>
<evidence type="ECO:0000313" key="7">
    <source>
        <dbReference type="Proteomes" id="UP000254337"/>
    </source>
</evidence>
<dbReference type="PANTHER" id="PTHR30524:SF0">
    <property type="entry name" value="ALTRONATE OXIDOREDUCTASE-RELATED"/>
    <property type="match status" value="1"/>
</dbReference>
<dbReference type="AlphaFoldDB" id="A0A346B092"/>
<keyword evidence="2" id="KW-0520">NAD</keyword>
<protein>
    <submittedName>
        <fullName evidence="6">Tagaturonate reductase</fullName>
        <ecNumber evidence="6">1.1.1.58</ecNumber>
    </submittedName>
</protein>
<dbReference type="RefSeq" id="WP_107195442.1">
    <property type="nucleotide sequence ID" value="NZ_CP029462.1"/>
</dbReference>
<dbReference type="KEGG" id="meg:DKB62_08135"/>
<name>A0A346B092_9FIRM</name>
<dbReference type="Proteomes" id="UP000254337">
    <property type="component" value="Chromosome"/>
</dbReference>
<dbReference type="SUPFAM" id="SSF48179">
    <property type="entry name" value="6-phosphogluconate dehydrogenase C-terminal domain-like"/>
    <property type="match status" value="1"/>
</dbReference>
<dbReference type="GO" id="GO:0009026">
    <property type="term" value="F:tagaturonate reductase activity"/>
    <property type="evidence" value="ECO:0007669"/>
    <property type="project" value="UniProtKB-EC"/>
</dbReference>
<dbReference type="Gene3D" id="1.10.1040.10">
    <property type="entry name" value="N-(1-d-carboxylethyl)-l-norvaline Dehydrogenase, domain 2"/>
    <property type="match status" value="1"/>
</dbReference>
<evidence type="ECO:0000259" key="5">
    <source>
        <dbReference type="Pfam" id="PF08125"/>
    </source>
</evidence>
<dbReference type="GO" id="GO:0005829">
    <property type="term" value="C:cytosol"/>
    <property type="evidence" value="ECO:0007669"/>
    <property type="project" value="TreeGrafter"/>
</dbReference>
<dbReference type="PANTHER" id="PTHR30524">
    <property type="entry name" value="MANNITOL-1-PHOSPHATE 5-DEHYDROGENASE"/>
    <property type="match status" value="1"/>
</dbReference>
<evidence type="ECO:0000259" key="4">
    <source>
        <dbReference type="Pfam" id="PF01232"/>
    </source>
</evidence>
<dbReference type="EMBL" id="CP029462">
    <property type="protein sequence ID" value="AXL21535.1"/>
    <property type="molecule type" value="Genomic_DNA"/>
</dbReference>
<dbReference type="InterPro" id="IPR013118">
    <property type="entry name" value="Mannitol_DH_C"/>
</dbReference>
<reference evidence="6 7" key="1">
    <citation type="submission" date="2018-05" db="EMBL/GenBank/DDBJ databases">
        <title>Complete genome sequence of Megasphaera sp. AJH120T, isolated from the ceca of a chicken.</title>
        <authorList>
            <person name="Maki J."/>
            <person name="Looft T."/>
        </authorList>
    </citation>
    <scope>NUCLEOTIDE SEQUENCE [LARGE SCALE GENOMIC DNA]</scope>
    <source>
        <strain evidence="6 7">AJH120</strain>
    </source>
</reference>
<evidence type="ECO:0000313" key="6">
    <source>
        <dbReference type="EMBL" id="AXL21535.1"/>
    </source>
</evidence>